<evidence type="ECO:0000313" key="4">
    <source>
        <dbReference type="EMBL" id="MYN10973.1"/>
    </source>
</evidence>
<organism evidence="4 5">
    <name type="scientific">Pseudoduganella aquatica</name>
    <dbReference type="NCBI Taxonomy" id="2660641"/>
    <lineage>
        <taxon>Bacteria</taxon>
        <taxon>Pseudomonadati</taxon>
        <taxon>Pseudomonadota</taxon>
        <taxon>Betaproteobacteria</taxon>
        <taxon>Burkholderiales</taxon>
        <taxon>Oxalobacteraceae</taxon>
        <taxon>Telluria group</taxon>
        <taxon>Pseudoduganella</taxon>
    </lineage>
</organism>
<dbReference type="CDD" id="cd05379">
    <property type="entry name" value="CAP_bacterial"/>
    <property type="match status" value="1"/>
</dbReference>
<name>A0A7X4HHP1_9BURK</name>
<dbReference type="Pfam" id="PF00188">
    <property type="entry name" value="CAP"/>
    <property type="match status" value="1"/>
</dbReference>
<dbReference type="Proteomes" id="UP000450676">
    <property type="component" value="Unassembled WGS sequence"/>
</dbReference>
<dbReference type="InterPro" id="IPR035940">
    <property type="entry name" value="CAP_sf"/>
</dbReference>
<dbReference type="PANTHER" id="PTHR31157:SF1">
    <property type="entry name" value="SCP DOMAIN-CONTAINING PROTEIN"/>
    <property type="match status" value="1"/>
</dbReference>
<keyword evidence="5" id="KW-1185">Reference proteome</keyword>
<feature type="region of interest" description="Disordered" evidence="1">
    <location>
        <begin position="38"/>
        <end position="61"/>
    </location>
</feature>
<evidence type="ECO:0000256" key="1">
    <source>
        <dbReference type="SAM" id="MobiDB-lite"/>
    </source>
</evidence>
<evidence type="ECO:0000313" key="5">
    <source>
        <dbReference type="Proteomes" id="UP000450676"/>
    </source>
</evidence>
<gene>
    <name evidence="4" type="ORF">GTP77_27015</name>
</gene>
<evidence type="ECO:0000256" key="2">
    <source>
        <dbReference type="SAM" id="SignalP"/>
    </source>
</evidence>
<reference evidence="4 5" key="1">
    <citation type="submission" date="2019-12" db="EMBL/GenBank/DDBJ databases">
        <title>Novel species isolated from a subtropical stream in China.</title>
        <authorList>
            <person name="Lu H."/>
        </authorList>
    </citation>
    <scope>NUCLEOTIDE SEQUENCE [LARGE SCALE GENOMIC DNA]</scope>
    <source>
        <strain evidence="4 5">FT127W</strain>
    </source>
</reference>
<dbReference type="EMBL" id="WWCU01000050">
    <property type="protein sequence ID" value="MYN10973.1"/>
    <property type="molecule type" value="Genomic_DNA"/>
</dbReference>
<proteinExistence type="predicted"/>
<evidence type="ECO:0000259" key="3">
    <source>
        <dbReference type="Pfam" id="PF00188"/>
    </source>
</evidence>
<comment type="caution">
    <text evidence="4">The sequence shown here is derived from an EMBL/GenBank/DDBJ whole genome shotgun (WGS) entry which is preliminary data.</text>
</comment>
<keyword evidence="2" id="KW-0732">Signal</keyword>
<protein>
    <submittedName>
        <fullName evidence="4">CAP domain-containing protein</fullName>
    </submittedName>
</protein>
<dbReference type="SUPFAM" id="SSF55797">
    <property type="entry name" value="PR-1-like"/>
    <property type="match status" value="1"/>
</dbReference>
<sequence length="320" mass="33078">MKHPTASTAFLPAPLTAAIAAAALAAMLAACGGGGGGSNNSAATPATVTQPTEPGAPTLSGDTALDGYNWINYRRQQAGLPALARNALIDASALGHSNYQRLNNTVSHTQTAGQPGFTGATLSDRLRSAGYRSGGLVGEVISAASDKSGFYHAEELIGAIYHRYLILEPIFRETGTGAATGSVYTYFTAEFGTGGSTSAGVGRGNLVVYPSANQTRVPVNFFSDTESPDPVPEQNEVGYPISVQGDNSATVNVLTFTVRPRGGADLPVRLMTRLSDRETPLAAAAIIPLSVLKAATVYDVSFTGTVDGVTANRSWSFTTK</sequence>
<dbReference type="PROSITE" id="PS51257">
    <property type="entry name" value="PROKAR_LIPOPROTEIN"/>
    <property type="match status" value="1"/>
</dbReference>
<accession>A0A7X4HHP1</accession>
<feature type="chain" id="PRO_5031290565" evidence="2">
    <location>
        <begin position="26"/>
        <end position="320"/>
    </location>
</feature>
<dbReference type="Gene3D" id="3.40.33.10">
    <property type="entry name" value="CAP"/>
    <property type="match status" value="1"/>
</dbReference>
<dbReference type="InterPro" id="IPR014044">
    <property type="entry name" value="CAP_dom"/>
</dbReference>
<dbReference type="PANTHER" id="PTHR31157">
    <property type="entry name" value="SCP DOMAIN-CONTAINING PROTEIN"/>
    <property type="match status" value="1"/>
</dbReference>
<feature type="signal peptide" evidence="2">
    <location>
        <begin position="1"/>
        <end position="25"/>
    </location>
</feature>
<feature type="domain" description="SCP" evidence="3">
    <location>
        <begin position="71"/>
        <end position="190"/>
    </location>
</feature>
<dbReference type="RefSeq" id="WP_161075252.1">
    <property type="nucleotide sequence ID" value="NZ_WWCU01000050.1"/>
</dbReference>
<dbReference type="AlphaFoldDB" id="A0A7X4HHP1"/>